<dbReference type="EMBL" id="CP007155">
    <property type="protein sequence ID" value="AHH98247.1"/>
    <property type="molecule type" value="Genomic_DNA"/>
</dbReference>
<keyword evidence="2" id="KW-1185">Reference proteome</keyword>
<name>W5WBK7_9PSEU</name>
<accession>W5WBK7</accession>
<gene>
    <name evidence="1" type="ORF">KALB_4885</name>
</gene>
<dbReference type="Proteomes" id="UP000019225">
    <property type="component" value="Chromosome"/>
</dbReference>
<sequence>MSLSDQIRAKLEDRLFLSPEVDTYINALNEIMDICENYEHGRVVPFRELQEAIAKSLGVEGGEQGE</sequence>
<dbReference type="AlphaFoldDB" id="W5WBK7"/>
<dbReference type="STRING" id="1449976.KALB_4885"/>
<dbReference type="KEGG" id="kal:KALB_4885"/>
<protein>
    <submittedName>
        <fullName evidence="1">Uncharacterized protein</fullName>
    </submittedName>
</protein>
<organism evidence="1 2">
    <name type="scientific">Kutzneria albida DSM 43870</name>
    <dbReference type="NCBI Taxonomy" id="1449976"/>
    <lineage>
        <taxon>Bacteria</taxon>
        <taxon>Bacillati</taxon>
        <taxon>Actinomycetota</taxon>
        <taxon>Actinomycetes</taxon>
        <taxon>Pseudonocardiales</taxon>
        <taxon>Pseudonocardiaceae</taxon>
        <taxon>Kutzneria</taxon>
    </lineage>
</organism>
<dbReference type="HOGENOM" id="CLU_2825489_0_0_11"/>
<evidence type="ECO:0000313" key="2">
    <source>
        <dbReference type="Proteomes" id="UP000019225"/>
    </source>
</evidence>
<proteinExistence type="predicted"/>
<evidence type="ECO:0000313" key="1">
    <source>
        <dbReference type="EMBL" id="AHH98247.1"/>
    </source>
</evidence>
<dbReference type="RefSeq" id="WP_025358273.1">
    <property type="nucleotide sequence ID" value="NZ_CP007155.1"/>
</dbReference>
<reference evidence="1 2" key="1">
    <citation type="journal article" date="2014" name="BMC Genomics">
        <title>Complete genome sequence of producer of the glycopeptide antibiotic Aculeximycin Kutzneria albida DSM 43870T, a representative of minor genus of Pseudonocardiaceae.</title>
        <authorList>
            <person name="Rebets Y."/>
            <person name="Tokovenko B."/>
            <person name="Lushchyk I."/>
            <person name="Ruckert C."/>
            <person name="Zaburannyi N."/>
            <person name="Bechthold A."/>
            <person name="Kalinowski J."/>
            <person name="Luzhetskyy A."/>
        </authorList>
    </citation>
    <scope>NUCLEOTIDE SEQUENCE [LARGE SCALE GENOMIC DNA]</scope>
    <source>
        <strain evidence="1">DSM 43870</strain>
    </source>
</reference>